<keyword evidence="2" id="KW-0378">Hydrolase</keyword>
<dbReference type="PROSITE" id="PS51462">
    <property type="entry name" value="NUDIX"/>
    <property type="match status" value="1"/>
</dbReference>
<dbReference type="eggNOG" id="COG1051">
    <property type="taxonomic scope" value="Bacteria"/>
</dbReference>
<dbReference type="Gene3D" id="3.90.79.10">
    <property type="entry name" value="Nucleoside Triphosphate Pyrophosphohydrolase"/>
    <property type="match status" value="1"/>
</dbReference>
<evidence type="ECO:0000313" key="3">
    <source>
        <dbReference type="Proteomes" id="UP000007881"/>
    </source>
</evidence>
<dbReference type="RefSeq" id="WP_014437094.1">
    <property type="nucleotide sequence ID" value="NC_017080.1"/>
</dbReference>
<dbReference type="Pfam" id="PF00293">
    <property type="entry name" value="NUDIX"/>
    <property type="match status" value="1"/>
</dbReference>
<reference evidence="2 3" key="1">
    <citation type="submission" date="2012-02" db="EMBL/GenBank/DDBJ databases">
        <title>Complete genome sequence of Phycisphaera mikurensis NBRC 102666.</title>
        <authorList>
            <person name="Ankai A."/>
            <person name="Hosoyama A."/>
            <person name="Terui Y."/>
            <person name="Sekine M."/>
            <person name="Fukai R."/>
            <person name="Kato Y."/>
            <person name="Nakamura S."/>
            <person name="Yamada-Narita S."/>
            <person name="Kawakoshi A."/>
            <person name="Fukunaga Y."/>
            <person name="Yamazaki S."/>
            <person name="Fujita N."/>
        </authorList>
    </citation>
    <scope>NUCLEOTIDE SEQUENCE [LARGE SCALE GENOMIC DNA]</scope>
    <source>
        <strain evidence="3">NBRC 102666 / KCTC 22515 / FYK2301M01</strain>
    </source>
</reference>
<dbReference type="InterPro" id="IPR015797">
    <property type="entry name" value="NUDIX_hydrolase-like_dom_sf"/>
</dbReference>
<evidence type="ECO:0000313" key="2">
    <source>
        <dbReference type="EMBL" id="BAM03876.1"/>
    </source>
</evidence>
<dbReference type="STRING" id="1142394.PSMK_17170"/>
<keyword evidence="3" id="KW-1185">Reference proteome</keyword>
<sequence>MPDAAAREATRRRDDARELLSGFRAGEPAEEGHRQKMLSLLLGPDDPFARDSVRDGHFTASAFVVHDGHLLLIWHRKLLRWLQPGGHVDPEDEDLQAAATRELREETGVTGARCVRLLDVDVHPIPANPKRGEPAHRHHDVRFLFEASSHEAVAGSDAGEVKWVRFADVDAELTDASVVRAVAKLPR</sequence>
<protein>
    <submittedName>
        <fullName evidence="2">Putative hydrolase</fullName>
    </submittedName>
</protein>
<evidence type="ECO:0000259" key="1">
    <source>
        <dbReference type="PROSITE" id="PS51462"/>
    </source>
</evidence>
<dbReference type="Proteomes" id="UP000007881">
    <property type="component" value="Chromosome"/>
</dbReference>
<accession>I0IF38</accession>
<dbReference type="HOGENOM" id="CLU_101758_1_0_0"/>
<dbReference type="CDD" id="cd03674">
    <property type="entry name" value="NUDIX_Hydrolase"/>
    <property type="match status" value="1"/>
</dbReference>
<dbReference type="EMBL" id="AP012338">
    <property type="protein sequence ID" value="BAM03876.1"/>
    <property type="molecule type" value="Genomic_DNA"/>
</dbReference>
<dbReference type="PANTHER" id="PTHR43736:SF1">
    <property type="entry name" value="DIHYDRONEOPTERIN TRIPHOSPHATE DIPHOSPHATASE"/>
    <property type="match status" value="1"/>
</dbReference>
<organism evidence="2 3">
    <name type="scientific">Phycisphaera mikurensis (strain NBRC 102666 / KCTC 22515 / FYK2301M01)</name>
    <dbReference type="NCBI Taxonomy" id="1142394"/>
    <lineage>
        <taxon>Bacteria</taxon>
        <taxon>Pseudomonadati</taxon>
        <taxon>Planctomycetota</taxon>
        <taxon>Phycisphaerae</taxon>
        <taxon>Phycisphaerales</taxon>
        <taxon>Phycisphaeraceae</taxon>
        <taxon>Phycisphaera</taxon>
    </lineage>
</organism>
<dbReference type="SUPFAM" id="SSF55811">
    <property type="entry name" value="Nudix"/>
    <property type="match status" value="1"/>
</dbReference>
<dbReference type="PANTHER" id="PTHR43736">
    <property type="entry name" value="ADP-RIBOSE PYROPHOSPHATASE"/>
    <property type="match status" value="1"/>
</dbReference>
<dbReference type="InterPro" id="IPR000086">
    <property type="entry name" value="NUDIX_hydrolase_dom"/>
</dbReference>
<dbReference type="GO" id="GO:0016787">
    <property type="term" value="F:hydrolase activity"/>
    <property type="evidence" value="ECO:0007669"/>
    <property type="project" value="UniProtKB-KW"/>
</dbReference>
<name>I0IF38_PHYMF</name>
<proteinExistence type="predicted"/>
<dbReference type="KEGG" id="phm:PSMK_17170"/>
<feature type="domain" description="Nudix hydrolase" evidence="1">
    <location>
        <begin position="55"/>
        <end position="186"/>
    </location>
</feature>
<dbReference type="AlphaFoldDB" id="I0IF38"/>
<gene>
    <name evidence="2" type="ordered locus">PSMK_17170</name>
</gene>